<dbReference type="Proteomes" id="UP001246858">
    <property type="component" value="Unassembled WGS sequence"/>
</dbReference>
<sequence length="125" mass="14328">MKQALKDINLITLPLAILLKDIANTNEELIHPEHFASRSKVIYRELLDGLQVYLFDDNLYMLNHYFEARDALKILLDRAEELATYHSQLIGKPDVSPYRAGQAMFVSSQLSDLIAFIQPDNLLKP</sequence>
<name>A0ACC6KUA8_9SPHI</name>
<protein>
    <submittedName>
        <fullName evidence="1">Uncharacterized protein</fullName>
    </submittedName>
</protein>
<evidence type="ECO:0000313" key="2">
    <source>
        <dbReference type="Proteomes" id="UP001246858"/>
    </source>
</evidence>
<organism evidence="1 2">
    <name type="scientific">Pedobacter africanus</name>
    <dbReference type="NCBI Taxonomy" id="151894"/>
    <lineage>
        <taxon>Bacteria</taxon>
        <taxon>Pseudomonadati</taxon>
        <taxon>Bacteroidota</taxon>
        <taxon>Sphingobacteriia</taxon>
        <taxon>Sphingobacteriales</taxon>
        <taxon>Sphingobacteriaceae</taxon>
        <taxon>Pedobacter</taxon>
    </lineage>
</organism>
<gene>
    <name evidence="1" type="ORF">J2X78_001255</name>
</gene>
<reference evidence="1" key="1">
    <citation type="submission" date="2023-07" db="EMBL/GenBank/DDBJ databases">
        <title>Sorghum-associated microbial communities from plants grown in Nebraska, USA.</title>
        <authorList>
            <person name="Schachtman D."/>
        </authorList>
    </citation>
    <scope>NUCLEOTIDE SEQUENCE</scope>
    <source>
        <strain evidence="1">2697</strain>
    </source>
</reference>
<comment type="caution">
    <text evidence="1">The sequence shown here is derived from an EMBL/GenBank/DDBJ whole genome shotgun (WGS) entry which is preliminary data.</text>
</comment>
<proteinExistence type="predicted"/>
<dbReference type="EMBL" id="JAVDTF010000001">
    <property type="protein sequence ID" value="MDR6782703.1"/>
    <property type="molecule type" value="Genomic_DNA"/>
</dbReference>
<keyword evidence="2" id="KW-1185">Reference proteome</keyword>
<accession>A0ACC6KUA8</accession>
<evidence type="ECO:0000313" key="1">
    <source>
        <dbReference type="EMBL" id="MDR6782703.1"/>
    </source>
</evidence>